<dbReference type="EMBL" id="VORX01000005">
    <property type="protein sequence ID" value="TXE07484.1"/>
    <property type="molecule type" value="Genomic_DNA"/>
</dbReference>
<reference evidence="2 3" key="1">
    <citation type="submission" date="2019-08" db="EMBL/GenBank/DDBJ databases">
        <title>Genome sequence of Gelidibacter salicanalis IC162T.</title>
        <authorList>
            <person name="Bowman J.P."/>
        </authorList>
    </citation>
    <scope>NUCLEOTIDE SEQUENCE [LARGE SCALE GENOMIC DNA]</scope>
    <source>
        <strain evidence="2 3">IC162</strain>
    </source>
</reference>
<gene>
    <name evidence="2" type="ORF">ES711_12010</name>
</gene>
<dbReference type="InterPro" id="IPR029068">
    <property type="entry name" value="Glyas_Bleomycin-R_OHBP_Dase"/>
</dbReference>
<dbReference type="AlphaFoldDB" id="A0A5C7AHL4"/>
<evidence type="ECO:0000313" key="3">
    <source>
        <dbReference type="Proteomes" id="UP000321734"/>
    </source>
</evidence>
<dbReference type="InterPro" id="IPR004360">
    <property type="entry name" value="Glyas_Fos-R_dOase_dom"/>
</dbReference>
<keyword evidence="3" id="KW-1185">Reference proteome</keyword>
<evidence type="ECO:0000259" key="1">
    <source>
        <dbReference type="PROSITE" id="PS51819"/>
    </source>
</evidence>
<dbReference type="RefSeq" id="WP_146893546.1">
    <property type="nucleotide sequence ID" value="NZ_VORX01000005.1"/>
</dbReference>
<dbReference type="CDD" id="cd08357">
    <property type="entry name" value="VOC_like"/>
    <property type="match status" value="1"/>
</dbReference>
<dbReference type="Gene3D" id="3.10.180.10">
    <property type="entry name" value="2,3-Dihydroxybiphenyl 1,2-Dioxygenase, domain 1"/>
    <property type="match status" value="1"/>
</dbReference>
<dbReference type="Proteomes" id="UP000321734">
    <property type="component" value="Unassembled WGS sequence"/>
</dbReference>
<protein>
    <submittedName>
        <fullName evidence="2">Glyoxalase</fullName>
    </submittedName>
</protein>
<dbReference type="SUPFAM" id="SSF54593">
    <property type="entry name" value="Glyoxalase/Bleomycin resistance protein/Dihydroxybiphenyl dioxygenase"/>
    <property type="match status" value="1"/>
</dbReference>
<organism evidence="2 3">
    <name type="scientific">Gelidibacter salicanalis</name>
    <dbReference type="NCBI Taxonomy" id="291193"/>
    <lineage>
        <taxon>Bacteria</taxon>
        <taxon>Pseudomonadati</taxon>
        <taxon>Bacteroidota</taxon>
        <taxon>Flavobacteriia</taxon>
        <taxon>Flavobacteriales</taxon>
        <taxon>Flavobacteriaceae</taxon>
        <taxon>Gelidibacter</taxon>
    </lineage>
</organism>
<proteinExistence type="predicted"/>
<dbReference type="PROSITE" id="PS51819">
    <property type="entry name" value="VOC"/>
    <property type="match status" value="1"/>
</dbReference>
<dbReference type="PANTHER" id="PTHR39434">
    <property type="match status" value="1"/>
</dbReference>
<dbReference type="Pfam" id="PF00903">
    <property type="entry name" value="Glyoxalase"/>
    <property type="match status" value="1"/>
</dbReference>
<sequence>MTTSELSPFHLAIPVHNLEECRTFYRDVLNCEEGRSSDHWVDFNFFGHQLVIHYKAQSTEDTHTNSVDGKSVPVPHYGVVLPWNTFQDFAKQLSNKGVDFIIEPYIRFEGQVGEQATMFFKDPAGNALEFKAFKDMSLLFAK</sequence>
<dbReference type="InterPro" id="IPR037523">
    <property type="entry name" value="VOC_core"/>
</dbReference>
<dbReference type="PANTHER" id="PTHR39434:SF1">
    <property type="entry name" value="VOC DOMAIN-CONTAINING PROTEIN"/>
    <property type="match status" value="1"/>
</dbReference>
<dbReference type="OrthoDB" id="793940at2"/>
<accession>A0A5C7AHL4</accession>
<name>A0A5C7AHL4_9FLAO</name>
<comment type="caution">
    <text evidence="2">The sequence shown here is derived from an EMBL/GenBank/DDBJ whole genome shotgun (WGS) entry which is preliminary data.</text>
</comment>
<evidence type="ECO:0000313" key="2">
    <source>
        <dbReference type="EMBL" id="TXE07484.1"/>
    </source>
</evidence>
<feature type="domain" description="VOC" evidence="1">
    <location>
        <begin position="7"/>
        <end position="133"/>
    </location>
</feature>